<name>A0ACC2FH31_DALPE</name>
<accession>A0ACC2FH31</accession>
<evidence type="ECO:0000313" key="1">
    <source>
        <dbReference type="EMBL" id="KAJ7990570.1"/>
    </source>
</evidence>
<sequence>MSHKAIISKRYLYTSVEGSTTDGEETLFYVDEGGGSLCEPMPQLVCMTAVGEEGGANVVPELGLVSEGIDTSQDQPQPASPSSPNEDRKQLHEDVEMTGSGYGSGTESHGNESHSNKSHGNMSMGSSNGDCSSAKDSGLLESSGSNKSSELSSKAKTKKELCKTLKELKVHPLSDKRCKGKASTLNTLKYALRCVKPVKANEEYYQMLMVHNSQPPGMKIYTIEEINSITSEHTNQNKDTFAVAVSLITGKIVYISDRASTILHCPLDRFSNAKFVEFLTAQDVSVFYSFTASYRLPSWSMCTGTESSPTECMQEKSFFCRISGCKDRGSNLQYHPFRLTPYLIRVQTTELSEEQFCCLLLAERVHCGYDAPRIPPVNRVFTTTHTPSCLFQEVDERAVPLLGYLPQDLIGTPLLLHLHPSDRPLMLAVHRKILQCVGQPFDHPIRFCARNGEYITIDTSWSSFVNPWSRKVSFVIGRHKVRTGPVNKDMFAVPAFTNGKPMDSDIQEITEQIHRMLLQPVHNTGSGGYGRHGSNGSYDPLRSVTSHRGSNSHGSVVEEPGKSQPRTFQEICKEVQMIKSHKQQVYQPSSSQSGTTRISESGAHRQKSLAAHMKESDALESDAVNDSVEELLCKDQTVNLYQQISCLDGVVRYLESCKIPIRVKRTYQFSSDTTSSNSDEDQKGPESGVQVLQDPGQSLKALTKPLFGAAPVVGGPISPLARPNKAESITSQCSYSSTIVHVGDKKPQPESGIIEDVADGPAPSLLPISVVSPPSQEREAYKRLGLTKQVLAAHTQKEEQDFLIRCKDLKNARIFQKHCSTDPYRPRAPSNPLDATGPQGVSPETGSRPETSPAAVMKGRRNRKSKKPRMKRPDSSDSAITHHKPLPALQDLNHTSCPPSEASQAFPVPYPAIVSDYPFPVYPVASTAHAPPTCPDSSLTTGFGDGQSSPSPPTAVPYPASLITPVVALVVPDYLFPQERPIGQIAASPRPSFYPEQPVCQPLPSNTTQQPLQTAYTIQQPHQTAYNTQQPLQTAYTTQQPLQPAYTTRQPLQPAYTTQQPLQPAYTTQQPLQPAYTTQQPLQTAYTTQQPLQPAYTTQQPLQTAYTTQQTFPAQTAYDALSVFPSQPSFPVQAQFVPHVSYPNQAFPFCLPSESPVMDPREGTVSHCFTSASTGQEPASSSPLFESRCSSPLQLNLLQLDDNRSVVTPPPSGAPGSSTAAVKSLSAQSEENLLQVECPDDAHSDDRSSATDLLDMVLHDETNSTSGSDSGSGSRSPGSGTSSGGWRNGRSNTGKHFGIVNSLEDETKATVIGKNRFASI</sequence>
<dbReference type="EMBL" id="CM055755">
    <property type="protein sequence ID" value="KAJ7990570.1"/>
    <property type="molecule type" value="Genomic_DNA"/>
</dbReference>
<reference evidence="1" key="1">
    <citation type="submission" date="2021-05" db="EMBL/GenBank/DDBJ databases">
        <authorList>
            <person name="Pan Q."/>
            <person name="Jouanno E."/>
            <person name="Zahm M."/>
            <person name="Klopp C."/>
            <person name="Cabau C."/>
            <person name="Louis A."/>
            <person name="Berthelot C."/>
            <person name="Parey E."/>
            <person name="Roest Crollius H."/>
            <person name="Montfort J."/>
            <person name="Robinson-Rechavi M."/>
            <person name="Bouchez O."/>
            <person name="Lampietro C."/>
            <person name="Lopez Roques C."/>
            <person name="Donnadieu C."/>
            <person name="Postlethwait J."/>
            <person name="Bobe J."/>
            <person name="Dillon D."/>
            <person name="Chandos A."/>
            <person name="von Hippel F."/>
            <person name="Guiguen Y."/>
        </authorList>
    </citation>
    <scope>NUCLEOTIDE SEQUENCE</scope>
    <source>
        <strain evidence="1">YG-Jan2019</strain>
    </source>
</reference>
<comment type="caution">
    <text evidence="1">The sequence shown here is derived from an EMBL/GenBank/DDBJ whole genome shotgun (WGS) entry which is preliminary data.</text>
</comment>
<protein>
    <submittedName>
        <fullName evidence="1">Uncharacterized protein</fullName>
    </submittedName>
</protein>
<keyword evidence="2" id="KW-1185">Reference proteome</keyword>
<evidence type="ECO:0000313" key="2">
    <source>
        <dbReference type="Proteomes" id="UP001157502"/>
    </source>
</evidence>
<dbReference type="Proteomes" id="UP001157502">
    <property type="component" value="Chromosome 28"/>
</dbReference>
<proteinExistence type="predicted"/>
<organism evidence="1 2">
    <name type="scientific">Dallia pectoralis</name>
    <name type="common">Alaska blackfish</name>
    <dbReference type="NCBI Taxonomy" id="75939"/>
    <lineage>
        <taxon>Eukaryota</taxon>
        <taxon>Metazoa</taxon>
        <taxon>Chordata</taxon>
        <taxon>Craniata</taxon>
        <taxon>Vertebrata</taxon>
        <taxon>Euteleostomi</taxon>
        <taxon>Actinopterygii</taxon>
        <taxon>Neopterygii</taxon>
        <taxon>Teleostei</taxon>
        <taxon>Protacanthopterygii</taxon>
        <taxon>Esociformes</taxon>
        <taxon>Umbridae</taxon>
        <taxon>Dallia</taxon>
    </lineage>
</organism>
<gene>
    <name evidence="1" type="ORF">DPEC_G00301760</name>
</gene>